<dbReference type="AlphaFoldDB" id="A0A2L0UHI0"/>
<evidence type="ECO:0000313" key="2">
    <source>
        <dbReference type="EMBL" id="AUZ88668.1"/>
    </source>
</evidence>
<dbReference type="PANTHER" id="PTHR22642:SF2">
    <property type="entry name" value="PROTEIN LONG AFTER FAR-RED 3"/>
    <property type="match status" value="1"/>
</dbReference>
<reference evidence="2 3" key="1">
    <citation type="submission" date="2017-11" db="EMBL/GenBank/DDBJ databases">
        <title>Draft genome of Arthrobacter agilis strain UMCV2, a plant growth-promoting rhizobacterium and biocontrol capacity of phytopathogenic fungi.</title>
        <authorList>
            <person name="Martinez-Camara R."/>
            <person name="Santoyo G."/>
            <person name="Moreno-Hagelsieb G."/>
            <person name="Valencia-Cantero E."/>
        </authorList>
    </citation>
    <scope>NUCLEOTIDE SEQUENCE [LARGE SCALE GENOMIC DNA]</scope>
    <source>
        <strain evidence="2 3">UMCV2</strain>
    </source>
</reference>
<keyword evidence="2" id="KW-0378">Hydrolase</keyword>
<dbReference type="GO" id="GO:0016810">
    <property type="term" value="F:hydrolase activity, acting on carbon-nitrogen (but not peptide) bonds"/>
    <property type="evidence" value="ECO:0007669"/>
    <property type="project" value="InterPro"/>
</dbReference>
<feature type="domain" description="Amidohydrolase 3" evidence="1">
    <location>
        <begin position="53"/>
        <end position="537"/>
    </location>
</feature>
<sequence>MPTSKRPLPVLYRNGSVYSPADPFATAMLVDGATVAWVGSEHAAANLSGPDVRTVDLDGALVTPGFVDAHTHTTETGIALGSIDLASCRSLDDLLGAVAAAARSGASTILGFGWDESQWPEKRVPTAAELDRAGHGALVYLVRADIHSAVVSGSLAAALGLAAVDGWDDGFVVRAAHEAARQATRNLAPEQRRTYQQAALRHAAARGYVAVTEMAAPHIAPREDLEVLLSIDGAQGELALPEVIPYWAQRASSRDEVRELMQGFGGRLAGLAGDLNVDGSIGSRSAALREPYSDDPANRGTLYLTENDVAAHLLATTAETVQAGFHVIGDAGLDVVLSGLEATARELGVEAVRRSRHRLEHVELADDAAIAALVHYGVAVSGQPAFDALWGREGGLYDQRLGERRTGMNRFASLLSAGVLVALGSDSPVTPLDPWASVRACLQHSTAAENISARAAFIAHTRAGWRLSGRSPMMGQLAPGTPASFAVWKVDELMVQTPDNRVQSWSTDPRAGTPLLPALDTENAPSCLETVHDGRRLFAAEEFAAA</sequence>
<dbReference type="InterPro" id="IPR032466">
    <property type="entry name" value="Metal_Hydrolase"/>
</dbReference>
<accession>A0A2L0UHI0</accession>
<dbReference type="Gene3D" id="2.30.40.10">
    <property type="entry name" value="Urease, subunit C, domain 1"/>
    <property type="match status" value="1"/>
</dbReference>
<name>A0A2L0UHI0_9MICC</name>
<dbReference type="InterPro" id="IPR011059">
    <property type="entry name" value="Metal-dep_hydrolase_composite"/>
</dbReference>
<dbReference type="Gene3D" id="3.10.310.70">
    <property type="match status" value="1"/>
</dbReference>
<dbReference type="Pfam" id="PF07969">
    <property type="entry name" value="Amidohydro_3"/>
    <property type="match status" value="1"/>
</dbReference>
<dbReference type="Gene3D" id="3.20.20.140">
    <property type="entry name" value="Metal-dependent hydrolases"/>
    <property type="match status" value="1"/>
</dbReference>
<dbReference type="Proteomes" id="UP000239187">
    <property type="component" value="Chromosome"/>
</dbReference>
<dbReference type="PANTHER" id="PTHR22642">
    <property type="entry name" value="IMIDAZOLONEPROPIONASE"/>
    <property type="match status" value="1"/>
</dbReference>
<dbReference type="RefSeq" id="WP_208739818.1">
    <property type="nucleotide sequence ID" value="NZ_CP024915.1"/>
</dbReference>
<dbReference type="EMBL" id="CP024915">
    <property type="protein sequence ID" value="AUZ88668.1"/>
    <property type="molecule type" value="Genomic_DNA"/>
</dbReference>
<proteinExistence type="predicted"/>
<dbReference type="SUPFAM" id="SSF51556">
    <property type="entry name" value="Metallo-dependent hydrolases"/>
    <property type="match status" value="1"/>
</dbReference>
<dbReference type="InterPro" id="IPR013108">
    <property type="entry name" value="Amidohydro_3"/>
</dbReference>
<dbReference type="SUPFAM" id="SSF51338">
    <property type="entry name" value="Composite domain of metallo-dependent hydrolases"/>
    <property type="match status" value="1"/>
</dbReference>
<gene>
    <name evidence="2" type="ORF">CVO76_14215</name>
</gene>
<organism evidence="2 3">
    <name type="scientific">Arthrobacter agilis</name>
    <dbReference type="NCBI Taxonomy" id="37921"/>
    <lineage>
        <taxon>Bacteria</taxon>
        <taxon>Bacillati</taxon>
        <taxon>Actinomycetota</taxon>
        <taxon>Actinomycetes</taxon>
        <taxon>Micrococcales</taxon>
        <taxon>Micrococcaceae</taxon>
        <taxon>Arthrobacter</taxon>
    </lineage>
</organism>
<evidence type="ECO:0000259" key="1">
    <source>
        <dbReference type="Pfam" id="PF07969"/>
    </source>
</evidence>
<evidence type="ECO:0000313" key="3">
    <source>
        <dbReference type="Proteomes" id="UP000239187"/>
    </source>
</evidence>
<protein>
    <submittedName>
        <fullName evidence="2">Amidohydrolase</fullName>
    </submittedName>
</protein>